<sequence>MSEKPGRYQRSATGMIGAMLVTLLAIGAFVLLRSLVRADVEVEPEPVDYAAAADAAREAGFGVVAPASLPSGWTATSIEFSQIDPQLWRLGMLTDDGKFVGVRQEDESVSELVDLNIDEDAVEGEPLRLPSVVGDTWTTWTDEGGDTGYSIEYGDETVLVYGSAPAEDLRELISRLEK</sequence>
<protein>
    <submittedName>
        <fullName evidence="1">DUF4245 domain-containing protein</fullName>
    </submittedName>
</protein>
<name>A0A6G7YBY4_9ACTN</name>
<evidence type="ECO:0000313" key="2">
    <source>
        <dbReference type="Proteomes" id="UP000502035"/>
    </source>
</evidence>
<dbReference type="KEGG" id="npi:G7071_00765"/>
<dbReference type="Pfam" id="PF14030">
    <property type="entry name" value="DUF4245"/>
    <property type="match status" value="1"/>
</dbReference>
<proteinExistence type="predicted"/>
<dbReference type="RefSeq" id="WP_166313778.1">
    <property type="nucleotide sequence ID" value="NZ_CP049866.1"/>
</dbReference>
<dbReference type="EMBL" id="CP049866">
    <property type="protein sequence ID" value="QIK74186.1"/>
    <property type="molecule type" value="Genomic_DNA"/>
</dbReference>
<reference evidence="1 2" key="1">
    <citation type="submission" date="2020-03" db="EMBL/GenBank/DDBJ databases">
        <title>Nocardioides sp. nov., isolated from fish.</title>
        <authorList>
            <person name="Hyun D.-W."/>
            <person name="Bae J.-W."/>
        </authorList>
    </citation>
    <scope>NUCLEOTIDE SEQUENCE [LARGE SCALE GENOMIC DNA]</scope>
    <source>
        <strain evidence="1 2">HDW12A</strain>
    </source>
</reference>
<dbReference type="InterPro" id="IPR025339">
    <property type="entry name" value="DUF4245"/>
</dbReference>
<dbReference type="AlphaFoldDB" id="A0A6G7YBY4"/>
<organism evidence="1 2">
    <name type="scientific">Nocardioides piscis</name>
    <dbReference type="NCBI Taxonomy" id="2714938"/>
    <lineage>
        <taxon>Bacteria</taxon>
        <taxon>Bacillati</taxon>
        <taxon>Actinomycetota</taxon>
        <taxon>Actinomycetes</taxon>
        <taxon>Propionibacteriales</taxon>
        <taxon>Nocardioidaceae</taxon>
        <taxon>Nocardioides</taxon>
    </lineage>
</organism>
<accession>A0A6G7YBY4</accession>
<keyword evidence="2" id="KW-1185">Reference proteome</keyword>
<gene>
    <name evidence="1" type="ORF">G7071_00765</name>
</gene>
<dbReference type="Proteomes" id="UP000502035">
    <property type="component" value="Chromosome"/>
</dbReference>
<evidence type="ECO:0000313" key="1">
    <source>
        <dbReference type="EMBL" id="QIK74186.1"/>
    </source>
</evidence>